<dbReference type="SUPFAM" id="SSF52047">
    <property type="entry name" value="RNI-like"/>
    <property type="match status" value="1"/>
</dbReference>
<accession>A0A9P6IIM8</accession>
<comment type="caution">
    <text evidence="1">The sequence shown here is derived from an EMBL/GenBank/DDBJ whole genome shotgun (WGS) entry which is preliminary data.</text>
</comment>
<feature type="non-terminal residue" evidence="1">
    <location>
        <position position="554"/>
    </location>
</feature>
<organism evidence="1 2">
    <name type="scientific">Modicella reniformis</name>
    <dbReference type="NCBI Taxonomy" id="1440133"/>
    <lineage>
        <taxon>Eukaryota</taxon>
        <taxon>Fungi</taxon>
        <taxon>Fungi incertae sedis</taxon>
        <taxon>Mucoromycota</taxon>
        <taxon>Mortierellomycotina</taxon>
        <taxon>Mortierellomycetes</taxon>
        <taxon>Mortierellales</taxon>
        <taxon>Mortierellaceae</taxon>
        <taxon>Modicella</taxon>
    </lineage>
</organism>
<gene>
    <name evidence="1" type="ORF">BGZ65_008890</name>
</gene>
<evidence type="ECO:0000313" key="1">
    <source>
        <dbReference type="EMBL" id="KAF9923426.1"/>
    </source>
</evidence>
<protein>
    <recommendedName>
        <fullName evidence="3">F-box domain-containing protein</fullName>
    </recommendedName>
</protein>
<evidence type="ECO:0000313" key="2">
    <source>
        <dbReference type="Proteomes" id="UP000749646"/>
    </source>
</evidence>
<dbReference type="EMBL" id="JAAAHW010010706">
    <property type="protein sequence ID" value="KAF9923426.1"/>
    <property type="molecule type" value="Genomic_DNA"/>
</dbReference>
<dbReference type="Gene3D" id="3.80.10.10">
    <property type="entry name" value="Ribonuclease Inhibitor"/>
    <property type="match status" value="1"/>
</dbReference>
<dbReference type="PANTHER" id="PTHR38926">
    <property type="entry name" value="F-BOX DOMAIN CONTAINING PROTEIN, EXPRESSED"/>
    <property type="match status" value="1"/>
</dbReference>
<dbReference type="Proteomes" id="UP000749646">
    <property type="component" value="Unassembled WGS sequence"/>
</dbReference>
<dbReference type="AlphaFoldDB" id="A0A9P6IIM8"/>
<dbReference type="PANTHER" id="PTHR38926:SF73">
    <property type="entry name" value="F-BOX DOMAIN-CONTAINING PROTEIN"/>
    <property type="match status" value="1"/>
</dbReference>
<sequence length="554" mass="63431">MSQALNVIEITSLIRQELRGSDLKSMVCVCHHWWKAFGPYLWEKVYIDTDPDKDDRQVIFRNGLAAQCLTLSIYDAQDTRGVVRYVADTCRNVHRLHLKLFSPDVVVVRKNKILDPQEQQQQQQQQERDWATREETDTGLLDQLLSQLSLVSEVTISIAHEDIQPEVLWCITSLHNLRKLTVYGGLPVKKFLVRKNKRCNWGLITQVISQSPYLESLVVGWNCPPLPPPPEPASAAGDNSHIVLANTHNNAPIPSLRSLNVCLSNVDGSRMDLIYPHCPNLRELGFQAVKISDAVLRQHIQAVTRSCPKLQSFKYQGDEYNKDHSFIQTFLDGPLLNLSSLSLCLGRQDQLFFKVVVERWITSNSLSVLRLDDISNYELLFKVITLMTGISRLKLAGLLRGRNGGSNDSYGYKSVQKYYDKEKYSDSRLPEFGSKDTLEFLDVTHLDFNSLKCHHLFFDRVQNLTRLKRLEISHRQVQDSRLEETWSDPDEDPNLLSRYATTTTTTTTTTTCSFGSMYPDKVIDPQTISKRQKLSLRMFGVAYVRTRDVDYCPE</sequence>
<dbReference type="OrthoDB" id="2433410at2759"/>
<reference evidence="1" key="1">
    <citation type="journal article" date="2020" name="Fungal Divers.">
        <title>Resolving the Mortierellaceae phylogeny through synthesis of multi-gene phylogenetics and phylogenomics.</title>
        <authorList>
            <person name="Vandepol N."/>
            <person name="Liber J."/>
            <person name="Desiro A."/>
            <person name="Na H."/>
            <person name="Kennedy M."/>
            <person name="Barry K."/>
            <person name="Grigoriev I.V."/>
            <person name="Miller A.N."/>
            <person name="O'Donnell K."/>
            <person name="Stajich J.E."/>
            <person name="Bonito G."/>
        </authorList>
    </citation>
    <scope>NUCLEOTIDE SEQUENCE</scope>
    <source>
        <strain evidence="1">MES-2147</strain>
    </source>
</reference>
<evidence type="ECO:0008006" key="3">
    <source>
        <dbReference type="Google" id="ProtNLM"/>
    </source>
</evidence>
<name>A0A9P6IIM8_9FUNG</name>
<proteinExistence type="predicted"/>
<keyword evidence="2" id="KW-1185">Reference proteome</keyword>
<dbReference type="InterPro" id="IPR032675">
    <property type="entry name" value="LRR_dom_sf"/>
</dbReference>